<dbReference type="Gene3D" id="3.40.50.2300">
    <property type="match status" value="2"/>
</dbReference>
<dbReference type="PANTHER" id="PTHR30146:SF145">
    <property type="entry name" value="RIBOSE OPERON REPRESSOR"/>
    <property type="match status" value="1"/>
</dbReference>
<dbReference type="PROSITE" id="PS50932">
    <property type="entry name" value="HTH_LACI_2"/>
    <property type="match status" value="1"/>
</dbReference>
<protein>
    <submittedName>
        <fullName evidence="5">Transcriptional repressor PurR</fullName>
    </submittedName>
</protein>
<dbReference type="InterPro" id="IPR028082">
    <property type="entry name" value="Peripla_BP_I"/>
</dbReference>
<comment type="caution">
    <text evidence="5">The sequence shown here is derived from an EMBL/GenBank/DDBJ whole genome shotgun (WGS) entry which is preliminary data.</text>
</comment>
<reference evidence="5 6" key="1">
    <citation type="submission" date="2018-05" db="EMBL/GenBank/DDBJ databases">
        <title>Reference genomes for bee gut microbiota database.</title>
        <authorList>
            <person name="Ellegaard K.M."/>
        </authorList>
    </citation>
    <scope>NUCLEOTIDE SEQUENCE [LARGE SCALE GENOMIC DNA]</scope>
    <source>
        <strain evidence="5 6">ESL0172</strain>
    </source>
</reference>
<dbReference type="AlphaFoldDB" id="A0A2V4DM83"/>
<keyword evidence="6" id="KW-1185">Reference proteome</keyword>
<dbReference type="GO" id="GO:0003700">
    <property type="term" value="F:DNA-binding transcription factor activity"/>
    <property type="evidence" value="ECO:0007669"/>
    <property type="project" value="TreeGrafter"/>
</dbReference>
<keyword evidence="2" id="KW-0238">DNA-binding</keyword>
<dbReference type="InterPro" id="IPR000843">
    <property type="entry name" value="HTH_LacI"/>
</dbReference>
<evidence type="ECO:0000313" key="6">
    <source>
        <dbReference type="Proteomes" id="UP000247673"/>
    </source>
</evidence>
<feature type="domain" description="HTH lacI-type" evidence="4">
    <location>
        <begin position="2"/>
        <end position="56"/>
    </location>
</feature>
<evidence type="ECO:0000256" key="2">
    <source>
        <dbReference type="ARBA" id="ARBA00023125"/>
    </source>
</evidence>
<gene>
    <name evidence="5" type="ORF">DKK78_08730</name>
</gene>
<dbReference type="PANTHER" id="PTHR30146">
    <property type="entry name" value="LACI-RELATED TRANSCRIPTIONAL REPRESSOR"/>
    <property type="match status" value="1"/>
</dbReference>
<keyword evidence="1" id="KW-0805">Transcription regulation</keyword>
<dbReference type="InterPro" id="IPR010982">
    <property type="entry name" value="Lambda_DNA-bd_dom_sf"/>
</dbReference>
<accession>A0A2V4DM83</accession>
<dbReference type="SUPFAM" id="SSF53822">
    <property type="entry name" value="Periplasmic binding protein-like I"/>
    <property type="match status" value="1"/>
</dbReference>
<dbReference type="EMBL" id="QGLO01000006">
    <property type="protein sequence ID" value="PXY90468.1"/>
    <property type="molecule type" value="Genomic_DNA"/>
</dbReference>
<evidence type="ECO:0000313" key="5">
    <source>
        <dbReference type="EMBL" id="PXY90468.1"/>
    </source>
</evidence>
<organism evidence="5 6">
    <name type="scientific">Gilliamella apis</name>
    <dbReference type="NCBI Taxonomy" id="1970738"/>
    <lineage>
        <taxon>Bacteria</taxon>
        <taxon>Pseudomonadati</taxon>
        <taxon>Pseudomonadota</taxon>
        <taxon>Gammaproteobacteria</taxon>
        <taxon>Orbales</taxon>
        <taxon>Orbaceae</taxon>
        <taxon>Gilliamella</taxon>
    </lineage>
</organism>
<dbReference type="InterPro" id="IPR046335">
    <property type="entry name" value="LacI/GalR-like_sensor"/>
</dbReference>
<dbReference type="RefSeq" id="WP_110448280.1">
    <property type="nucleotide sequence ID" value="NZ_CP132381.1"/>
</dbReference>
<dbReference type="PROSITE" id="PS00356">
    <property type="entry name" value="HTH_LACI_1"/>
    <property type="match status" value="1"/>
</dbReference>
<evidence type="ECO:0000256" key="3">
    <source>
        <dbReference type="ARBA" id="ARBA00023163"/>
    </source>
</evidence>
<proteinExistence type="predicted"/>
<sequence>MATMKDIANFAKVSTSTVSHVINNDRYVSPTIRKKVELAIKQLNYTPSAIARSLKSNKTFTIGMVVTASNNPFFSEVVQGVERCCYRLGYNLILCHTEGDQQRMLINIEHLLQKRVDGLLTMCTETQPIPQQIFTKYPKLAIVMVDRTPFSALYDIIKDHSLYGATLATNYLIEQNYKKIACITGPLNNNQSQLRLKGFRNALQAANITILDGYEVQGDFHFSSGVIAMQQLLDLPIPPEAVFCFNDAMAIGAYQTLYRNGLEVGKDIAIIGYDDIEIAQYMTPSLTTIHQPKEELGQLAVETLLNRIQNPQESRQILTLTPTLIKRFSA</sequence>
<dbReference type="OrthoDB" id="9798934at2"/>
<evidence type="ECO:0000256" key="1">
    <source>
        <dbReference type="ARBA" id="ARBA00023015"/>
    </source>
</evidence>
<keyword evidence="3" id="KW-0804">Transcription</keyword>
<dbReference type="CDD" id="cd01392">
    <property type="entry name" value="HTH_LacI"/>
    <property type="match status" value="1"/>
</dbReference>
<dbReference type="GO" id="GO:0000976">
    <property type="term" value="F:transcription cis-regulatory region binding"/>
    <property type="evidence" value="ECO:0007669"/>
    <property type="project" value="TreeGrafter"/>
</dbReference>
<dbReference type="Proteomes" id="UP000247673">
    <property type="component" value="Unassembled WGS sequence"/>
</dbReference>
<dbReference type="Pfam" id="PF00356">
    <property type="entry name" value="LacI"/>
    <property type="match status" value="1"/>
</dbReference>
<evidence type="ECO:0000259" key="4">
    <source>
        <dbReference type="PROSITE" id="PS50932"/>
    </source>
</evidence>
<name>A0A2V4DM83_9GAMM</name>
<dbReference type="Gene3D" id="1.10.260.40">
    <property type="entry name" value="lambda repressor-like DNA-binding domains"/>
    <property type="match status" value="1"/>
</dbReference>
<dbReference type="Pfam" id="PF13377">
    <property type="entry name" value="Peripla_BP_3"/>
    <property type="match status" value="1"/>
</dbReference>
<dbReference type="SMART" id="SM00354">
    <property type="entry name" value="HTH_LACI"/>
    <property type="match status" value="1"/>
</dbReference>
<dbReference type="SUPFAM" id="SSF47413">
    <property type="entry name" value="lambda repressor-like DNA-binding domains"/>
    <property type="match status" value="1"/>
</dbReference>